<dbReference type="InterPro" id="IPR011251">
    <property type="entry name" value="Luciferase-like_dom"/>
</dbReference>
<evidence type="ECO:0000256" key="2">
    <source>
        <dbReference type="ARBA" id="ARBA00022643"/>
    </source>
</evidence>
<evidence type="ECO:0000256" key="3">
    <source>
        <dbReference type="ARBA" id="ARBA00023002"/>
    </source>
</evidence>
<dbReference type="EMBL" id="CP059319">
    <property type="protein sequence ID" value="QTH23920.1"/>
    <property type="molecule type" value="Genomic_DNA"/>
</dbReference>
<dbReference type="Pfam" id="PF00296">
    <property type="entry name" value="Bac_luciferase"/>
    <property type="match status" value="1"/>
</dbReference>
<dbReference type="AlphaFoldDB" id="A0A975D8Y7"/>
<proteinExistence type="predicted"/>
<sequence>MSRNIEVGVFIPVGKNGWIHSVNTPYTPGSFQHVLDVVQRSEALGFDFVLSPAIWRGRKGPSRHWMDSLESLTTTAALLQATSRIEIFGTVHMTVFPPATIAKMIATLDQIGAGRVGLNLVTGSSYLDLAHLGLWNDELNHDERYDMADEWVHLVKRLWTEEIVDHKGRFFATEAATMGPKPSRMPKLVNAGASPRGIKFAADNCDIAFISASDGPKFIATARQCKEAARAMGKPNLKTFGLVTVIPGETDAEAQARLDHFNAGVDRECLADIAAGYEQNRSAKALSEASLSLTGGEKQSCVMPGELVGSYETLARRLSVTALEGELDGLMLVVPDYIEDLAAIANRTLPLMERYGVSSLRSR</sequence>
<keyword evidence="3" id="KW-0560">Oxidoreductase</keyword>
<accession>A0A975D8Y7</accession>
<keyword evidence="1" id="KW-0285">Flavoprotein</keyword>
<protein>
    <submittedName>
        <fullName evidence="6">LLM class flavin-dependent oxidoreductase</fullName>
    </submittedName>
</protein>
<dbReference type="PANTHER" id="PTHR42847">
    <property type="entry name" value="ALKANESULFONATE MONOOXYGENASE"/>
    <property type="match status" value="1"/>
</dbReference>
<reference evidence="6" key="2">
    <citation type="submission" date="2021-04" db="EMBL/GenBank/DDBJ databases">
        <title>Isolation and genomic analysis of the ibuprofen-degrading bacterium Sphingomonas strain MPO218.</title>
        <authorList>
            <person name="Aulestia M."/>
            <person name="Flores A."/>
            <person name="Mangas E.L."/>
            <person name="Perez-Pulido A.J."/>
            <person name="Santero E."/>
            <person name="Camacho E.M."/>
        </authorList>
    </citation>
    <scope>NUCLEOTIDE SEQUENCE</scope>
    <source>
        <strain evidence="6">MPO218</strain>
    </source>
</reference>
<gene>
    <name evidence="6" type="ORF">HRJ34_10650</name>
</gene>
<feature type="domain" description="Luciferase-like" evidence="5">
    <location>
        <begin position="6"/>
        <end position="289"/>
    </location>
</feature>
<evidence type="ECO:0000259" key="5">
    <source>
        <dbReference type="Pfam" id="PF00296"/>
    </source>
</evidence>
<dbReference type="Proteomes" id="UP000664914">
    <property type="component" value="Chromosome"/>
</dbReference>
<keyword evidence="4" id="KW-0503">Monooxygenase</keyword>
<evidence type="ECO:0000313" key="7">
    <source>
        <dbReference type="Proteomes" id="UP000664914"/>
    </source>
</evidence>
<evidence type="ECO:0000256" key="1">
    <source>
        <dbReference type="ARBA" id="ARBA00022630"/>
    </source>
</evidence>
<dbReference type="GO" id="GO:0008726">
    <property type="term" value="F:alkanesulfonate monooxygenase activity"/>
    <property type="evidence" value="ECO:0007669"/>
    <property type="project" value="TreeGrafter"/>
</dbReference>
<keyword evidence="2" id="KW-0288">FMN</keyword>
<reference evidence="6" key="1">
    <citation type="submission" date="2020-07" db="EMBL/GenBank/DDBJ databases">
        <authorList>
            <person name="Camacho E."/>
        </authorList>
    </citation>
    <scope>NUCLEOTIDE SEQUENCE</scope>
    <source>
        <strain evidence="6">MPO218</strain>
    </source>
</reference>
<organism evidence="6 7">
    <name type="scientific">Rhizorhabdus wittichii</name>
    <dbReference type="NCBI Taxonomy" id="160791"/>
    <lineage>
        <taxon>Bacteria</taxon>
        <taxon>Pseudomonadati</taxon>
        <taxon>Pseudomonadota</taxon>
        <taxon>Alphaproteobacteria</taxon>
        <taxon>Sphingomonadales</taxon>
        <taxon>Sphingomonadaceae</taxon>
        <taxon>Rhizorhabdus</taxon>
    </lineage>
</organism>
<dbReference type="RefSeq" id="WP_012050394.1">
    <property type="nucleotide sequence ID" value="NZ_CP059319.1"/>
</dbReference>
<dbReference type="OMA" id="IGNGGWI"/>
<dbReference type="GO" id="GO:0046306">
    <property type="term" value="P:alkanesulfonate catabolic process"/>
    <property type="evidence" value="ECO:0007669"/>
    <property type="project" value="TreeGrafter"/>
</dbReference>
<dbReference type="PANTHER" id="PTHR42847:SF4">
    <property type="entry name" value="ALKANESULFONATE MONOOXYGENASE-RELATED"/>
    <property type="match status" value="1"/>
</dbReference>
<dbReference type="InterPro" id="IPR036661">
    <property type="entry name" value="Luciferase-like_sf"/>
</dbReference>
<dbReference type="InterPro" id="IPR050172">
    <property type="entry name" value="SsuD_RutA_monooxygenase"/>
</dbReference>
<evidence type="ECO:0000313" key="6">
    <source>
        <dbReference type="EMBL" id="QTH23920.1"/>
    </source>
</evidence>
<dbReference type="Gene3D" id="3.20.20.30">
    <property type="entry name" value="Luciferase-like domain"/>
    <property type="match status" value="1"/>
</dbReference>
<dbReference type="SUPFAM" id="SSF51679">
    <property type="entry name" value="Bacterial luciferase-like"/>
    <property type="match status" value="1"/>
</dbReference>
<evidence type="ECO:0000256" key="4">
    <source>
        <dbReference type="ARBA" id="ARBA00023033"/>
    </source>
</evidence>
<name>A0A975D8Y7_9SPHN</name>